<evidence type="ECO:0000313" key="5">
    <source>
        <dbReference type="EMBL" id="SAM00839.1"/>
    </source>
</evidence>
<dbReference type="STRING" id="4829.A0A163M349"/>
<dbReference type="PRINTS" id="PR00737">
    <property type="entry name" value="GLHYDRLASE16"/>
</dbReference>
<dbReference type="GO" id="GO:0005975">
    <property type="term" value="P:carbohydrate metabolic process"/>
    <property type="evidence" value="ECO:0007669"/>
    <property type="project" value="InterPro"/>
</dbReference>
<evidence type="ECO:0000256" key="1">
    <source>
        <dbReference type="ARBA" id="ARBA00022801"/>
    </source>
</evidence>
<dbReference type="PANTHER" id="PTHR38121">
    <property type="entry name" value="GH16 DOMAIN-CONTAINING PROTEIN"/>
    <property type="match status" value="1"/>
</dbReference>
<evidence type="ECO:0000256" key="3">
    <source>
        <dbReference type="PIRSR" id="PIRSR608264-1"/>
    </source>
</evidence>
<dbReference type="OrthoDB" id="25131at2759"/>
<keyword evidence="6" id="KW-1185">Reference proteome</keyword>
<feature type="domain" description="GH16" evidence="4">
    <location>
        <begin position="86"/>
        <end position="323"/>
    </location>
</feature>
<dbReference type="Gene3D" id="2.60.120.200">
    <property type="match status" value="1"/>
</dbReference>
<dbReference type="SUPFAM" id="SSF49899">
    <property type="entry name" value="Concanavalin A-like lectins/glucanases"/>
    <property type="match status" value="1"/>
</dbReference>
<dbReference type="Proteomes" id="UP000078561">
    <property type="component" value="Unassembled WGS sequence"/>
</dbReference>
<dbReference type="PANTHER" id="PTHR38121:SF2">
    <property type="entry name" value="ACYLTRANSFERASE 3 DOMAIN-CONTAINING PROTEIN"/>
    <property type="match status" value="1"/>
</dbReference>
<dbReference type="CDD" id="cd00413">
    <property type="entry name" value="Glyco_hydrolase_16"/>
    <property type="match status" value="1"/>
</dbReference>
<evidence type="ECO:0000256" key="2">
    <source>
        <dbReference type="ARBA" id="ARBA00023295"/>
    </source>
</evidence>
<feature type="active site" description="Proton donor" evidence="3">
    <location>
        <position position="207"/>
    </location>
</feature>
<dbReference type="InterPro" id="IPR008264">
    <property type="entry name" value="Beta_glucanase"/>
</dbReference>
<reference evidence="5" key="1">
    <citation type="submission" date="2016-04" db="EMBL/GenBank/DDBJ databases">
        <authorList>
            <person name="Evans L.H."/>
            <person name="Alamgir A."/>
            <person name="Owens N."/>
            <person name="Weber N.D."/>
            <person name="Virtaneva K."/>
            <person name="Barbian K."/>
            <person name="Babar A."/>
            <person name="Rosenke K."/>
        </authorList>
    </citation>
    <scope>NUCLEOTIDE SEQUENCE [LARGE SCALE GENOMIC DNA]</scope>
    <source>
        <strain evidence="5">CBS 101.48</strain>
    </source>
</reference>
<evidence type="ECO:0000313" key="6">
    <source>
        <dbReference type="Proteomes" id="UP000078561"/>
    </source>
</evidence>
<accession>A0A163M349</accession>
<organism evidence="5">
    <name type="scientific">Absidia glauca</name>
    <name type="common">Pin mould</name>
    <dbReference type="NCBI Taxonomy" id="4829"/>
    <lineage>
        <taxon>Eukaryota</taxon>
        <taxon>Fungi</taxon>
        <taxon>Fungi incertae sedis</taxon>
        <taxon>Mucoromycota</taxon>
        <taxon>Mucoromycotina</taxon>
        <taxon>Mucoromycetes</taxon>
        <taxon>Mucorales</taxon>
        <taxon>Cunninghamellaceae</taxon>
        <taxon>Absidia</taxon>
    </lineage>
</organism>
<dbReference type="EMBL" id="LT553433">
    <property type="protein sequence ID" value="SAM00839.1"/>
    <property type="molecule type" value="Genomic_DNA"/>
</dbReference>
<protein>
    <recommendedName>
        <fullName evidence="4">GH16 domain-containing protein</fullName>
    </recommendedName>
</protein>
<gene>
    <name evidence="5" type="primary">ABSGL_06565.1 scaffold 8461</name>
</gene>
<dbReference type="Pfam" id="PF00722">
    <property type="entry name" value="Glyco_hydro_16"/>
    <property type="match status" value="1"/>
</dbReference>
<feature type="active site" description="Nucleophile" evidence="3">
    <location>
        <position position="203"/>
    </location>
</feature>
<proteinExistence type="predicted"/>
<dbReference type="InterPro" id="IPR013320">
    <property type="entry name" value="ConA-like_dom_sf"/>
</dbReference>
<dbReference type="GO" id="GO:0004553">
    <property type="term" value="F:hydrolase activity, hydrolyzing O-glycosyl compounds"/>
    <property type="evidence" value="ECO:0007669"/>
    <property type="project" value="InterPro"/>
</dbReference>
<keyword evidence="2" id="KW-0326">Glycosidase</keyword>
<dbReference type="OMA" id="WLIDNAT"/>
<dbReference type="AlphaFoldDB" id="A0A163M349"/>
<dbReference type="InParanoid" id="A0A163M349"/>
<keyword evidence="1" id="KW-0378">Hydrolase</keyword>
<sequence>MPRGKFLIPPPTRLKSHSDPYLSLVIPFVCIFSSKQTNTCPINTMYFFKLISTLLIGTVTLAPLVNTQLSSSPVTCDCGFRDENSNIWSNVWYSNYQQANDGHEGSMKSDPTRATDKNYMVMDYSVQRPGSDYKRIFSKNNVNMTPQSAQLIVRSNDAGEMTSASFGTQRNDFLYGTFRSTIKMPSAPGTVAAFYHYYNDTSEIDMETLGRYTDPRLTYFAIQPQIRNEDGSASNLTHVKYPLEYDPTTDFHEYRFDWSPGSVGFYLDGQLASTIDTNIPSSPGRIMLNHWTDGNPNFSGVAPSDQDVVMEIANLTFFFNSTKDTSGPPCQVNQNPCDVQDITSGKLLPEKTAVWTHSRGALYDYRHACHARGYFKLRSHQNGIPIILMPLPILGT</sequence>
<dbReference type="InterPro" id="IPR000757">
    <property type="entry name" value="Beta-glucanase-like"/>
</dbReference>
<dbReference type="PROSITE" id="PS51762">
    <property type="entry name" value="GH16_2"/>
    <property type="match status" value="1"/>
</dbReference>
<evidence type="ECO:0000259" key="4">
    <source>
        <dbReference type="PROSITE" id="PS51762"/>
    </source>
</evidence>
<name>A0A163M349_ABSGL</name>